<dbReference type="AlphaFoldDB" id="A0A426Y7C6"/>
<evidence type="ECO:0000313" key="2">
    <source>
        <dbReference type="EMBL" id="RRT47606.1"/>
    </source>
</evidence>
<gene>
    <name evidence="2" type="ORF">B296_00053640</name>
</gene>
<sequence length="172" mass="19382">MKKGSWQQSATGLSEARTGRRNIPAKPQGEVGAPREAHAGRRNVVFFSPRSPKIPLAKRREARGRESGSGEQRQISKFSLFFSLFFFLPRLIPPEIGRRWSKSTVTARNRSRRLKSTATGQFRVVTRRKQSQSMVLPGSERSACWFAVGPICTKRYPSVFQTLVASNCIRNS</sequence>
<name>A0A426Y7C6_ENSVE</name>
<dbReference type="Proteomes" id="UP000287651">
    <property type="component" value="Unassembled WGS sequence"/>
</dbReference>
<evidence type="ECO:0000256" key="1">
    <source>
        <dbReference type="SAM" id="MobiDB-lite"/>
    </source>
</evidence>
<proteinExistence type="predicted"/>
<protein>
    <submittedName>
        <fullName evidence="2">Uncharacterized protein</fullName>
    </submittedName>
</protein>
<feature type="region of interest" description="Disordered" evidence="1">
    <location>
        <begin position="1"/>
        <end position="43"/>
    </location>
</feature>
<dbReference type="EMBL" id="AMZH03014456">
    <property type="protein sequence ID" value="RRT47606.1"/>
    <property type="molecule type" value="Genomic_DNA"/>
</dbReference>
<evidence type="ECO:0000313" key="3">
    <source>
        <dbReference type="Proteomes" id="UP000287651"/>
    </source>
</evidence>
<feature type="compositionally biased region" description="Polar residues" evidence="1">
    <location>
        <begin position="1"/>
        <end position="12"/>
    </location>
</feature>
<reference evidence="2 3" key="1">
    <citation type="journal article" date="2014" name="Agronomy (Basel)">
        <title>A Draft Genome Sequence for Ensete ventricosum, the Drought-Tolerant Tree Against Hunger.</title>
        <authorList>
            <person name="Harrison J."/>
            <person name="Moore K.A."/>
            <person name="Paszkiewicz K."/>
            <person name="Jones T."/>
            <person name="Grant M."/>
            <person name="Ambacheew D."/>
            <person name="Muzemil S."/>
            <person name="Studholme D.J."/>
        </authorList>
    </citation>
    <scope>NUCLEOTIDE SEQUENCE [LARGE SCALE GENOMIC DNA]</scope>
</reference>
<organism evidence="2 3">
    <name type="scientific">Ensete ventricosum</name>
    <name type="common">Abyssinian banana</name>
    <name type="synonym">Musa ensete</name>
    <dbReference type="NCBI Taxonomy" id="4639"/>
    <lineage>
        <taxon>Eukaryota</taxon>
        <taxon>Viridiplantae</taxon>
        <taxon>Streptophyta</taxon>
        <taxon>Embryophyta</taxon>
        <taxon>Tracheophyta</taxon>
        <taxon>Spermatophyta</taxon>
        <taxon>Magnoliopsida</taxon>
        <taxon>Liliopsida</taxon>
        <taxon>Zingiberales</taxon>
        <taxon>Musaceae</taxon>
        <taxon>Ensete</taxon>
    </lineage>
</organism>
<comment type="caution">
    <text evidence="2">The sequence shown here is derived from an EMBL/GenBank/DDBJ whole genome shotgun (WGS) entry which is preliminary data.</text>
</comment>
<accession>A0A426Y7C6</accession>